<dbReference type="EnsemblMetazoa" id="GAUT047557-RA">
    <property type="protein sequence ID" value="GAUT047557-PA"/>
    <property type="gene ID" value="GAUT047557"/>
</dbReference>
<dbReference type="AlphaFoldDB" id="A0A1A9VU01"/>
<evidence type="ECO:0000313" key="2">
    <source>
        <dbReference type="EnsemblMetazoa" id="GAUT047557-PA"/>
    </source>
</evidence>
<protein>
    <submittedName>
        <fullName evidence="2">Uncharacterized protein</fullName>
    </submittedName>
</protein>
<keyword evidence="1" id="KW-0732">Signal</keyword>
<evidence type="ECO:0000256" key="1">
    <source>
        <dbReference type="SAM" id="SignalP"/>
    </source>
</evidence>
<feature type="chain" id="PRO_5008399655" evidence="1">
    <location>
        <begin position="26"/>
        <end position="219"/>
    </location>
</feature>
<evidence type="ECO:0000313" key="3">
    <source>
        <dbReference type="Proteomes" id="UP000078200"/>
    </source>
</evidence>
<accession>A0A1A9VU01</accession>
<feature type="signal peptide" evidence="1">
    <location>
        <begin position="1"/>
        <end position="25"/>
    </location>
</feature>
<dbReference type="Proteomes" id="UP000078200">
    <property type="component" value="Unassembled WGS sequence"/>
</dbReference>
<sequence>MFHFAGALCIICFVWQWQCLTNADGDDDDDDNDDDYADVMTVMTAVMIKEIQLYVKYPKFKDILNANEKDKHVEDKLGKRRRRLVKAAEVVTYLLSPTLIEVNVIMRKKYFICFLVDCVRCGGGGEGAGTISDNYICACIVDAMTNFVILSRNGITKIYLHRAGTFPSKNITFKCYAVIVKLTRYGMTNTSSSSSSEVLLIKFYDTLHALLPTYENAVN</sequence>
<dbReference type="VEuPathDB" id="VectorBase:GAUT047557"/>
<reference evidence="2" key="1">
    <citation type="submission" date="2020-05" db="UniProtKB">
        <authorList>
            <consortium name="EnsemblMetazoa"/>
        </authorList>
    </citation>
    <scope>IDENTIFICATION</scope>
    <source>
        <strain evidence="2">TTRI</strain>
    </source>
</reference>
<keyword evidence="3" id="KW-1185">Reference proteome</keyword>
<proteinExistence type="predicted"/>
<organism evidence="2 3">
    <name type="scientific">Glossina austeni</name>
    <name type="common">Savannah tsetse fly</name>
    <dbReference type="NCBI Taxonomy" id="7395"/>
    <lineage>
        <taxon>Eukaryota</taxon>
        <taxon>Metazoa</taxon>
        <taxon>Ecdysozoa</taxon>
        <taxon>Arthropoda</taxon>
        <taxon>Hexapoda</taxon>
        <taxon>Insecta</taxon>
        <taxon>Pterygota</taxon>
        <taxon>Neoptera</taxon>
        <taxon>Endopterygota</taxon>
        <taxon>Diptera</taxon>
        <taxon>Brachycera</taxon>
        <taxon>Muscomorpha</taxon>
        <taxon>Hippoboscoidea</taxon>
        <taxon>Glossinidae</taxon>
        <taxon>Glossina</taxon>
    </lineage>
</organism>
<name>A0A1A9VU01_GLOAU</name>